<proteinExistence type="inferred from homology"/>
<protein>
    <submittedName>
        <fullName evidence="5">ABC transporter substrate-binding protein</fullName>
    </submittedName>
</protein>
<reference evidence="5" key="1">
    <citation type="submission" date="2020-03" db="EMBL/GenBank/DDBJ databases">
        <title>Draft sequencing of Paenibacilllus sp. S3N08.</title>
        <authorList>
            <person name="Kim D.-U."/>
        </authorList>
    </citation>
    <scope>NUCLEOTIDE SEQUENCE</scope>
    <source>
        <strain evidence="5">S3N08</strain>
    </source>
</reference>
<dbReference type="InterPro" id="IPR001638">
    <property type="entry name" value="Solute-binding_3/MltF_N"/>
</dbReference>
<dbReference type="Pfam" id="PF09084">
    <property type="entry name" value="NMT1"/>
    <property type="match status" value="1"/>
</dbReference>
<feature type="region of interest" description="Disordered" evidence="2">
    <location>
        <begin position="36"/>
        <end position="64"/>
    </location>
</feature>
<dbReference type="SUPFAM" id="SSF53850">
    <property type="entry name" value="Periplasmic binding protein-like II"/>
    <property type="match status" value="1"/>
</dbReference>
<comment type="caution">
    <text evidence="5">The sequence shown here is derived from an EMBL/GenBank/DDBJ whole genome shotgun (WGS) entry which is preliminary data.</text>
</comment>
<organism evidence="5 6">
    <name type="scientific">Paenibacillus agricola</name>
    <dbReference type="NCBI Taxonomy" id="2716264"/>
    <lineage>
        <taxon>Bacteria</taxon>
        <taxon>Bacillati</taxon>
        <taxon>Bacillota</taxon>
        <taxon>Bacilli</taxon>
        <taxon>Bacillales</taxon>
        <taxon>Paenibacillaceae</taxon>
        <taxon>Paenibacillus</taxon>
    </lineage>
</organism>
<dbReference type="Proteomes" id="UP001165962">
    <property type="component" value="Unassembled WGS sequence"/>
</dbReference>
<dbReference type="PANTHER" id="PTHR30024:SF42">
    <property type="entry name" value="ALIPHATIC SULFONATES-BINDING PROTEIN-RELATED"/>
    <property type="match status" value="1"/>
</dbReference>
<dbReference type="SMART" id="SM00062">
    <property type="entry name" value="PBPb"/>
    <property type="match status" value="1"/>
</dbReference>
<comment type="similarity">
    <text evidence="1">Belongs to the bacterial solute-binding protein SsuA/TauA family.</text>
</comment>
<evidence type="ECO:0000256" key="2">
    <source>
        <dbReference type="SAM" id="MobiDB-lite"/>
    </source>
</evidence>
<keyword evidence="3" id="KW-0732">Signal</keyword>
<evidence type="ECO:0000259" key="4">
    <source>
        <dbReference type="SMART" id="SM00062"/>
    </source>
</evidence>
<dbReference type="InterPro" id="IPR015168">
    <property type="entry name" value="SsuA/THI5"/>
</dbReference>
<accession>A0ABX0JA88</accession>
<evidence type="ECO:0000256" key="3">
    <source>
        <dbReference type="SAM" id="SignalP"/>
    </source>
</evidence>
<gene>
    <name evidence="5" type="ORF">G9U52_18260</name>
</gene>
<feature type="compositionally biased region" description="Low complexity" evidence="2">
    <location>
        <begin position="38"/>
        <end position="64"/>
    </location>
</feature>
<evidence type="ECO:0000313" key="5">
    <source>
        <dbReference type="EMBL" id="NHN31782.1"/>
    </source>
</evidence>
<feature type="signal peptide" evidence="3">
    <location>
        <begin position="1"/>
        <end position="24"/>
    </location>
</feature>
<keyword evidence="6" id="KW-1185">Reference proteome</keyword>
<dbReference type="RefSeq" id="WP_166152072.1">
    <property type="nucleotide sequence ID" value="NZ_JAAOIW010000006.1"/>
</dbReference>
<dbReference type="PANTHER" id="PTHR30024">
    <property type="entry name" value="ALIPHATIC SULFONATES-BINDING PROTEIN-RELATED"/>
    <property type="match status" value="1"/>
</dbReference>
<evidence type="ECO:0000256" key="1">
    <source>
        <dbReference type="ARBA" id="ARBA00010742"/>
    </source>
</evidence>
<sequence>MYTTKHKHKSHRSALSLISFAALAAMMLVVQACGQTTAPPSASPSPAAASPAPTSAAAPAAGSSDKAAAPAPAASVKVPEVLNYSFVGTTGKQTGAEGWGFHTGIIPKVLAEYGIKTVNAIGGGTGPDINEAILAGRVDVGSMGDTPALLSRAAGSKTKLIGFSSTNTESYLIGKKDGPKSVKDLEGKTIAVVKGSLMHRYAVGLIKENKINAKIINMSWLDSYAALARGDIDAFASATYDYTSYKLTQEGYPVLDWAKDHPILLATSTAIASEAYLSKFPDFPKAWAAARNAALKDLMANKDKYYAYVAETTKAPLDVVPILYNIDLISETAVSEDGVKRVEEAKKFLVEEKLAAKDFNLNEWILK</sequence>
<feature type="chain" id="PRO_5045499940" evidence="3">
    <location>
        <begin position="25"/>
        <end position="367"/>
    </location>
</feature>
<evidence type="ECO:0000313" key="6">
    <source>
        <dbReference type="Proteomes" id="UP001165962"/>
    </source>
</evidence>
<dbReference type="PROSITE" id="PS51257">
    <property type="entry name" value="PROKAR_LIPOPROTEIN"/>
    <property type="match status" value="1"/>
</dbReference>
<name>A0ABX0JA88_9BACL</name>
<dbReference type="Gene3D" id="3.40.190.10">
    <property type="entry name" value="Periplasmic binding protein-like II"/>
    <property type="match status" value="2"/>
</dbReference>
<feature type="domain" description="Solute-binding protein family 3/N-terminal" evidence="4">
    <location>
        <begin position="84"/>
        <end position="309"/>
    </location>
</feature>
<dbReference type="EMBL" id="JAAOIW010000006">
    <property type="protein sequence ID" value="NHN31782.1"/>
    <property type="molecule type" value="Genomic_DNA"/>
</dbReference>